<gene>
    <name evidence="1" type="ORF">SAMN04490179_4006</name>
</gene>
<evidence type="ECO:0000313" key="1">
    <source>
        <dbReference type="EMBL" id="SDN38876.1"/>
    </source>
</evidence>
<name>A0A1H0B022_9PSED</name>
<dbReference type="Proteomes" id="UP000182470">
    <property type="component" value="Chromosome I"/>
</dbReference>
<organism evidence="1 2">
    <name type="scientific">Pseudomonas antarctica</name>
    <dbReference type="NCBI Taxonomy" id="219572"/>
    <lineage>
        <taxon>Bacteria</taxon>
        <taxon>Pseudomonadati</taxon>
        <taxon>Pseudomonadota</taxon>
        <taxon>Gammaproteobacteria</taxon>
        <taxon>Pseudomonadales</taxon>
        <taxon>Pseudomonadaceae</taxon>
        <taxon>Pseudomonas</taxon>
    </lineage>
</organism>
<dbReference type="AlphaFoldDB" id="A0A1H0B022"/>
<protein>
    <submittedName>
        <fullName evidence="1">Uncharacterized protein</fullName>
    </submittedName>
</protein>
<evidence type="ECO:0000313" key="2">
    <source>
        <dbReference type="Proteomes" id="UP000182470"/>
    </source>
</evidence>
<sequence>MWGWLACDGINWLCLIHRGACIAGKPAPTEKQSAMVLAAKLGQNCGSGLAREGGVSVINKLTDPPPSRASPLPQLDLGTSDRECAAVLLPCFCFYHSGRLLGRRALAFDLDLDLRRPVKPRWPNAGLNPWVNRQDAGLAAMGQGWPMAAAHGFKPEGTPKRERGAEWWGKDLLLTFGSFQK</sequence>
<accession>A0A1H0B022</accession>
<dbReference type="EMBL" id="LT629704">
    <property type="protein sequence ID" value="SDN38876.1"/>
    <property type="molecule type" value="Genomic_DNA"/>
</dbReference>
<proteinExistence type="predicted"/>
<reference evidence="1 2" key="1">
    <citation type="submission" date="2016-10" db="EMBL/GenBank/DDBJ databases">
        <authorList>
            <person name="de Groot N.N."/>
        </authorList>
    </citation>
    <scope>NUCLEOTIDE SEQUENCE [LARGE SCALE GENOMIC DNA]</scope>
    <source>
        <strain evidence="1 2">BS2772</strain>
    </source>
</reference>